<feature type="region of interest" description="Disordered" evidence="3">
    <location>
        <begin position="191"/>
        <end position="279"/>
    </location>
</feature>
<keyword evidence="1" id="KW-0677">Repeat</keyword>
<sequence length="1061" mass="120403">MELRAAVQSLSFKSSFGWCDVRNAEVGRDSPYRVHFPVCVRSVAELTPKELHHKRKKEEWKRLRKARRMEKLAEQAREQAKGQERKQARRREGLCSFEKYKLAKERGDLEVVEWKSGVQGKSTLMSKFEEEFAMRVKEAVSSIKPVTTSDGEDSENLTRFREDSHSVFGGETEDGSDDWLLSYGRRSNDDGVHFGRIADDGNIREAPSGSNLSMEDDNSRSIRDDVQRDKGTADRVVVGDARPQHDNLELRSESGTGEVESTFSDQDERVDENSTMNTSSRSEYRFIDHSFTDEVPMGRMRASTGMYNNGVGMHRRDEADAGTASDRSSGQEDLGTLYPRDWRVNPKTPRQKDRLVARQIIDRRKGEPLSTLLDANLGDITPGNYGILDALHEDVTSEVWRKPVDEREQLEWLVQELLQAGQKQKFFLSRLMHGARLKWTDGRLLELVKMLGARREWRRAMEVVHWVHCREHFSHCRSRYVCTTLLAVLGKCLRPVEALNVFNVMREEHSTYPDMAAYHSIAVTLGKAGHLTQLLHLIESLREGPVKKDVRGSPRQLNWNGRLEPDIVVYNAVINACGPHRQWEGTEWVLQQLQSSGIRPNSTTYGLAIEVMVKSGQYAKAWKYYEIMERGDFLPNALTFKALVEALGTTGEVDKAIEMVEEMEHRGILENAGVYYALASALCAAGRLSEALVQVDKLLKIPSRKPDVVTFTGLIRTCEKVGRWQDAISLFNRMQYVCAPNVGTYNIMIALYGRHRMFEEARDMFELVKKGKHKNSKFSQSNSRLSPTEYTYESMLGACAACEDWGYFEVVLEEFNTRGFQLDCRRHAWFISPIVKAGQERLIHSMVTRLQRPGEPPSADLYRVLFPLLSMHGYHTLVLNYLNGILQRGVALDTPEWSSIVGNAVDQLPMVDAEQFICTLGTEAKVHDDISVKKLLQCLVSVGAETKARRLVNLFGLEVDEFTPVVDATQGDSRLLPQEEEKISSSVLENKTVERMAEVQELDLNDIPSIHNNATVKAIDDGLQFQVRSQQIQQPQGEKVLCGPRIVRGGFGVEQPSWSIH</sequence>
<dbReference type="AlphaFoldDB" id="A0A8T0G2D4"/>
<gene>
    <name evidence="4" type="ORF">KC19_12G014400</name>
</gene>
<feature type="repeat" description="PPR" evidence="2">
    <location>
        <begin position="636"/>
        <end position="670"/>
    </location>
</feature>
<organism evidence="4 5">
    <name type="scientific">Ceratodon purpureus</name>
    <name type="common">Fire moss</name>
    <name type="synonym">Dicranum purpureum</name>
    <dbReference type="NCBI Taxonomy" id="3225"/>
    <lineage>
        <taxon>Eukaryota</taxon>
        <taxon>Viridiplantae</taxon>
        <taxon>Streptophyta</taxon>
        <taxon>Embryophyta</taxon>
        <taxon>Bryophyta</taxon>
        <taxon>Bryophytina</taxon>
        <taxon>Bryopsida</taxon>
        <taxon>Dicranidae</taxon>
        <taxon>Pseudoditrichales</taxon>
        <taxon>Ditrichaceae</taxon>
        <taxon>Ceratodon</taxon>
    </lineage>
</organism>
<dbReference type="GO" id="GO:0009507">
    <property type="term" value="C:chloroplast"/>
    <property type="evidence" value="ECO:0007669"/>
    <property type="project" value="TreeGrafter"/>
</dbReference>
<dbReference type="EMBL" id="CM026433">
    <property type="protein sequence ID" value="KAG0553476.1"/>
    <property type="molecule type" value="Genomic_DNA"/>
</dbReference>
<dbReference type="Pfam" id="PF01535">
    <property type="entry name" value="PPR"/>
    <property type="match status" value="2"/>
</dbReference>
<proteinExistence type="predicted"/>
<comment type="caution">
    <text evidence="4">The sequence shown here is derived from an EMBL/GenBank/DDBJ whole genome shotgun (WGS) entry which is preliminary data.</text>
</comment>
<dbReference type="Proteomes" id="UP000822688">
    <property type="component" value="Chromosome 12"/>
</dbReference>
<reference evidence="4" key="1">
    <citation type="submission" date="2020-06" db="EMBL/GenBank/DDBJ databases">
        <title>WGS assembly of Ceratodon purpureus strain R40.</title>
        <authorList>
            <person name="Carey S.B."/>
            <person name="Jenkins J."/>
            <person name="Shu S."/>
            <person name="Lovell J.T."/>
            <person name="Sreedasyam A."/>
            <person name="Maumus F."/>
            <person name="Tiley G.P."/>
            <person name="Fernandez-Pozo N."/>
            <person name="Barry K."/>
            <person name="Chen C."/>
            <person name="Wang M."/>
            <person name="Lipzen A."/>
            <person name="Daum C."/>
            <person name="Saski C.A."/>
            <person name="Payton A.C."/>
            <person name="Mcbreen J.C."/>
            <person name="Conrad R.E."/>
            <person name="Kollar L.M."/>
            <person name="Olsson S."/>
            <person name="Huttunen S."/>
            <person name="Landis J.B."/>
            <person name="Wickett N.J."/>
            <person name="Johnson M.G."/>
            <person name="Rensing S.A."/>
            <person name="Grimwood J."/>
            <person name="Schmutz J."/>
            <person name="Mcdaniel S.F."/>
        </authorList>
    </citation>
    <scope>NUCLEOTIDE SEQUENCE</scope>
    <source>
        <strain evidence="4">R40</strain>
    </source>
</reference>
<dbReference type="GO" id="GO:0009658">
    <property type="term" value="P:chloroplast organization"/>
    <property type="evidence" value="ECO:0007669"/>
    <property type="project" value="InterPro"/>
</dbReference>
<dbReference type="Gene3D" id="1.25.40.10">
    <property type="entry name" value="Tetratricopeptide repeat domain"/>
    <property type="match status" value="3"/>
</dbReference>
<feature type="compositionally biased region" description="Polar residues" evidence="3">
    <location>
        <begin position="253"/>
        <end position="264"/>
    </location>
</feature>
<feature type="repeat" description="PPR" evidence="2">
    <location>
        <begin position="566"/>
        <end position="600"/>
    </location>
</feature>
<evidence type="ECO:0000256" key="3">
    <source>
        <dbReference type="SAM" id="MobiDB-lite"/>
    </source>
</evidence>
<feature type="repeat" description="PPR" evidence="2">
    <location>
        <begin position="707"/>
        <end position="737"/>
    </location>
</feature>
<feature type="compositionally biased region" description="Basic and acidic residues" evidence="3">
    <location>
        <begin position="217"/>
        <end position="233"/>
    </location>
</feature>
<dbReference type="InterPro" id="IPR044645">
    <property type="entry name" value="DG1/EMB2279-like"/>
</dbReference>
<dbReference type="NCBIfam" id="TIGR00756">
    <property type="entry name" value="PPR"/>
    <property type="match status" value="3"/>
</dbReference>
<feature type="compositionally biased region" description="Basic and acidic residues" evidence="3">
    <location>
        <begin position="242"/>
        <end position="252"/>
    </location>
</feature>
<feature type="compositionally biased region" description="Basic and acidic residues" evidence="3">
    <location>
        <begin position="156"/>
        <end position="165"/>
    </location>
</feature>
<dbReference type="PANTHER" id="PTHR46935">
    <property type="entry name" value="OS01G0674700 PROTEIN"/>
    <property type="match status" value="1"/>
</dbReference>
<accession>A0A8T0G2D4</accession>
<dbReference type="Pfam" id="PF13812">
    <property type="entry name" value="PPR_3"/>
    <property type="match status" value="2"/>
</dbReference>
<dbReference type="InterPro" id="IPR002885">
    <property type="entry name" value="PPR_rpt"/>
</dbReference>
<dbReference type="SUPFAM" id="SSF48452">
    <property type="entry name" value="TPR-like"/>
    <property type="match status" value="1"/>
</dbReference>
<dbReference type="PANTHER" id="PTHR46935:SF2">
    <property type="entry name" value="PENTACOTRIPEPTIDE-REPEAT REGION OF PRORP DOMAIN-CONTAINING PROTEIN"/>
    <property type="match status" value="1"/>
</dbReference>
<evidence type="ECO:0000313" key="4">
    <source>
        <dbReference type="EMBL" id="KAG0553476.1"/>
    </source>
</evidence>
<evidence type="ECO:0008006" key="6">
    <source>
        <dbReference type="Google" id="ProtNLM"/>
    </source>
</evidence>
<protein>
    <recommendedName>
        <fullName evidence="6">Pentatricopeptide repeat-containing protein</fullName>
    </recommendedName>
</protein>
<dbReference type="PROSITE" id="PS51375">
    <property type="entry name" value="PPR"/>
    <property type="match status" value="5"/>
</dbReference>
<dbReference type="InterPro" id="IPR011990">
    <property type="entry name" value="TPR-like_helical_dom_sf"/>
</dbReference>
<keyword evidence="5" id="KW-1185">Reference proteome</keyword>
<dbReference type="FunFam" id="1.25.40.10:FF:001552">
    <property type="entry name" value="Predicted protein"/>
    <property type="match status" value="1"/>
</dbReference>
<feature type="compositionally biased region" description="Basic and acidic residues" evidence="3">
    <location>
        <begin position="191"/>
        <end position="203"/>
    </location>
</feature>
<evidence type="ECO:0000256" key="2">
    <source>
        <dbReference type="PROSITE-ProRule" id="PRU00708"/>
    </source>
</evidence>
<feature type="repeat" description="PPR" evidence="2">
    <location>
        <begin position="741"/>
        <end position="775"/>
    </location>
</feature>
<evidence type="ECO:0000313" key="5">
    <source>
        <dbReference type="Proteomes" id="UP000822688"/>
    </source>
</evidence>
<feature type="repeat" description="PPR" evidence="2">
    <location>
        <begin position="601"/>
        <end position="635"/>
    </location>
</feature>
<feature type="region of interest" description="Disordered" evidence="3">
    <location>
        <begin position="144"/>
        <end position="175"/>
    </location>
</feature>
<evidence type="ECO:0000256" key="1">
    <source>
        <dbReference type="ARBA" id="ARBA00022737"/>
    </source>
</evidence>
<feature type="region of interest" description="Disordered" evidence="3">
    <location>
        <begin position="317"/>
        <end position="347"/>
    </location>
</feature>
<name>A0A8T0G2D4_CERPU</name>